<dbReference type="PANTHER" id="PTHR45790:SF3">
    <property type="entry name" value="S-ADENOSYL-L-METHIONINE-DEPENDENT UROPORPHYRINOGEN III METHYLTRANSFERASE, CHLOROPLASTIC"/>
    <property type="match status" value="1"/>
</dbReference>
<dbReference type="InterPro" id="IPR006367">
    <property type="entry name" value="Sirohaem_synthase_N"/>
</dbReference>
<dbReference type="AlphaFoldDB" id="I0V7P2"/>
<dbReference type="Proteomes" id="UP000004691">
    <property type="component" value="Unassembled WGS sequence"/>
</dbReference>
<dbReference type="PANTHER" id="PTHR45790">
    <property type="entry name" value="SIROHEME SYNTHASE-RELATED"/>
    <property type="match status" value="1"/>
</dbReference>
<evidence type="ECO:0000256" key="5">
    <source>
        <dbReference type="ARBA" id="ARBA00022691"/>
    </source>
</evidence>
<accession>I0V7P2</accession>
<reference evidence="15 16" key="1">
    <citation type="submission" date="2012-01" db="EMBL/GenBank/DDBJ databases">
        <title>Improved High-Quality Draft sequence of Saccharomonospora xinjiangensis XJ-54.</title>
        <authorList>
            <consortium name="US DOE Joint Genome Institute"/>
            <person name="Lucas S."/>
            <person name="Han J."/>
            <person name="Lapidus A."/>
            <person name="Cheng J.-F."/>
            <person name="Goodwin L."/>
            <person name="Pitluck S."/>
            <person name="Peters L."/>
            <person name="Mikhailova N."/>
            <person name="Teshima H."/>
            <person name="Detter J.C."/>
            <person name="Han C."/>
            <person name="Tapia R."/>
            <person name="Land M."/>
            <person name="Hauser L."/>
            <person name="Kyrpides N."/>
            <person name="Ivanova N."/>
            <person name="Pagani I."/>
            <person name="Brambilla E.-M."/>
            <person name="Klenk H.-P."/>
            <person name="Woyke T."/>
        </authorList>
    </citation>
    <scope>NUCLEOTIDE SEQUENCE [LARGE SCALE GENOMIC DNA]</scope>
    <source>
        <strain evidence="15 16">XJ-54</strain>
    </source>
</reference>
<dbReference type="UniPathway" id="UPA00262">
    <property type="reaction ID" value="UER00222"/>
</dbReference>
<dbReference type="STRING" id="882086.SacxiDRAFT_3954"/>
<dbReference type="InterPro" id="IPR006366">
    <property type="entry name" value="CobA/CysG_C"/>
</dbReference>
<dbReference type="PIRSF" id="PIRSF036426">
    <property type="entry name" value="Sirohaem_synth"/>
    <property type="match status" value="1"/>
</dbReference>
<dbReference type="GO" id="GO:0043115">
    <property type="term" value="F:precorrin-2 dehydrogenase activity"/>
    <property type="evidence" value="ECO:0007669"/>
    <property type="project" value="UniProtKB-EC"/>
</dbReference>
<dbReference type="GO" id="GO:0051266">
    <property type="term" value="F:sirohydrochlorin ferrochelatase activity"/>
    <property type="evidence" value="ECO:0007669"/>
    <property type="project" value="InterPro"/>
</dbReference>
<dbReference type="GO" id="GO:0004851">
    <property type="term" value="F:uroporphyrin-III C-methyltransferase activity"/>
    <property type="evidence" value="ECO:0007669"/>
    <property type="project" value="InterPro"/>
</dbReference>
<dbReference type="CDD" id="cd11642">
    <property type="entry name" value="SUMT"/>
    <property type="match status" value="1"/>
</dbReference>
<evidence type="ECO:0000256" key="4">
    <source>
        <dbReference type="ARBA" id="ARBA00022679"/>
    </source>
</evidence>
<dbReference type="Gene3D" id="3.40.1010.10">
    <property type="entry name" value="Cobalt-precorrin-4 Transmethylase, Domain 1"/>
    <property type="match status" value="1"/>
</dbReference>
<dbReference type="InterPro" id="IPR036291">
    <property type="entry name" value="NAD(P)-bd_dom_sf"/>
</dbReference>
<proteinExistence type="predicted"/>
<dbReference type="NCBIfam" id="TIGR01469">
    <property type="entry name" value="cobA_cysG_Cterm"/>
    <property type="match status" value="1"/>
</dbReference>
<evidence type="ECO:0000256" key="1">
    <source>
        <dbReference type="ARBA" id="ARBA00005010"/>
    </source>
</evidence>
<keyword evidence="5" id="KW-0949">S-adenosyl-L-methionine</keyword>
<keyword evidence="2" id="KW-0169">Cobalamin biosynthesis</keyword>
<keyword evidence="16" id="KW-1185">Reference proteome</keyword>
<dbReference type="InterPro" id="IPR000878">
    <property type="entry name" value="4pyrrol_Mease"/>
</dbReference>
<dbReference type="GO" id="GO:0032259">
    <property type="term" value="P:methylation"/>
    <property type="evidence" value="ECO:0007669"/>
    <property type="project" value="UniProtKB-KW"/>
</dbReference>
<keyword evidence="10" id="KW-0511">Multifunctional enzyme</keyword>
<dbReference type="Gene3D" id="3.40.50.720">
    <property type="entry name" value="NAD(P)-binding Rossmann-like Domain"/>
    <property type="match status" value="1"/>
</dbReference>
<feature type="active site" description="Proton donor" evidence="12">
    <location>
        <position position="219"/>
    </location>
</feature>
<evidence type="ECO:0000256" key="13">
    <source>
        <dbReference type="SAM" id="MobiDB-lite"/>
    </source>
</evidence>
<dbReference type="InterPro" id="IPR014776">
    <property type="entry name" value="4pyrrole_Mease_sub2"/>
</dbReference>
<comment type="pathway">
    <text evidence="1">Porphyrin-containing compound metabolism; siroheme biosynthesis; sirohydrochlorin from precorrin-2: step 1/1.</text>
</comment>
<dbReference type="SUPFAM" id="SSF51735">
    <property type="entry name" value="NAD(P)-binding Rossmann-fold domains"/>
    <property type="match status" value="1"/>
</dbReference>
<protein>
    <submittedName>
        <fullName evidence="15">Uroporphyrin-III C-methyltransferase</fullName>
    </submittedName>
</protein>
<dbReference type="NCBIfam" id="NF004790">
    <property type="entry name" value="PRK06136.1"/>
    <property type="match status" value="1"/>
</dbReference>
<dbReference type="Pfam" id="PF13241">
    <property type="entry name" value="NAD_binding_7"/>
    <property type="match status" value="1"/>
</dbReference>
<dbReference type="NCBIfam" id="TIGR01470">
    <property type="entry name" value="cysG_Nterm"/>
    <property type="match status" value="1"/>
</dbReference>
<evidence type="ECO:0000256" key="7">
    <source>
        <dbReference type="ARBA" id="ARBA00023027"/>
    </source>
</evidence>
<dbReference type="eggNOG" id="COG1648">
    <property type="taxonomic scope" value="Bacteria"/>
</dbReference>
<dbReference type="InterPro" id="IPR035996">
    <property type="entry name" value="4pyrrol_Methylase_sf"/>
</dbReference>
<sequence length="444" mass="45742">MPDQPHYLAGLDLTGRKVVVVGGGTVAQRRLPRLLAAGATVELIAPHTTPSVQALADARTLVWHARPYQDGDLDGAWYALACTDDPEVNAAVVAEAERARVFCVRSDAGARGSAVTPATGEHDGLTVGVLSGGAPRRSAAVRDAVLDALRTGAVADSDDGRPPMAGVALVGGGPGDPDLITVRGRRLLARADVVVTDRLAPRELLDELGDHVQVVDAAKIPYGRAAAQEAVNRVLIEQARAGRFVVRLKGGDPYVFGRGFEEVLACAEAGVPVTVVPGVTSAFSVPAVAGVPVTHRGVAHEVVVVSAHLPPGHEQSLVDWEALGRMRGTVVVMMGLERLALVADTLVAAGRPADTPVAVVQEGTLRTQRVVRSTLAGVARAVAGAGLRPPAVAVIGPVAGLSASETASETARETAKDATTATAIGTASRAGVDNRRGRPRHPTR</sequence>
<dbReference type="Gene3D" id="3.30.950.10">
    <property type="entry name" value="Methyltransferase, Cobalt-precorrin-4 Transmethylase, Domain 2"/>
    <property type="match status" value="1"/>
</dbReference>
<keyword evidence="7" id="KW-0520">NAD</keyword>
<organism evidence="15 16">
    <name type="scientific">Saccharomonospora xinjiangensis XJ-54</name>
    <dbReference type="NCBI Taxonomy" id="882086"/>
    <lineage>
        <taxon>Bacteria</taxon>
        <taxon>Bacillati</taxon>
        <taxon>Actinomycetota</taxon>
        <taxon>Actinomycetes</taxon>
        <taxon>Pseudonocardiales</taxon>
        <taxon>Pseudonocardiaceae</taxon>
        <taxon>Saccharomonospora</taxon>
    </lineage>
</organism>
<evidence type="ECO:0000256" key="6">
    <source>
        <dbReference type="ARBA" id="ARBA00023002"/>
    </source>
</evidence>
<dbReference type="HOGENOM" id="CLU_011276_1_1_11"/>
<evidence type="ECO:0000256" key="2">
    <source>
        <dbReference type="ARBA" id="ARBA00022573"/>
    </source>
</evidence>
<evidence type="ECO:0000313" key="16">
    <source>
        <dbReference type="Proteomes" id="UP000004691"/>
    </source>
</evidence>
<dbReference type="FunFam" id="3.40.1010.10:FF:000003">
    <property type="entry name" value="Putative Uroporphyrinogen-III C-methyltransferase"/>
    <property type="match status" value="1"/>
</dbReference>
<keyword evidence="3 15" id="KW-0489">Methyltransferase</keyword>
<keyword evidence="6" id="KW-0560">Oxidoreductase</keyword>
<evidence type="ECO:0000256" key="8">
    <source>
        <dbReference type="ARBA" id="ARBA00023239"/>
    </source>
</evidence>
<evidence type="ECO:0000256" key="10">
    <source>
        <dbReference type="ARBA" id="ARBA00023268"/>
    </source>
</evidence>
<evidence type="ECO:0000256" key="12">
    <source>
        <dbReference type="PIRSR" id="PIRSR036426-1"/>
    </source>
</evidence>
<dbReference type="FunFam" id="3.30.950.10:FF:000001">
    <property type="entry name" value="Siroheme synthase"/>
    <property type="match status" value="1"/>
</dbReference>
<keyword evidence="8" id="KW-0456">Lyase</keyword>
<keyword evidence="9" id="KW-0627">Porphyrin biosynthesis</keyword>
<keyword evidence="4 15" id="KW-0808">Transferase</keyword>
<dbReference type="EMBL" id="JH636049">
    <property type="protein sequence ID" value="EID56145.1"/>
    <property type="molecule type" value="Genomic_DNA"/>
</dbReference>
<gene>
    <name evidence="15" type="ORF">SacxiDRAFT_3954</name>
</gene>
<dbReference type="InterPro" id="IPR012409">
    <property type="entry name" value="Sirohaem_synth"/>
</dbReference>
<evidence type="ECO:0000256" key="9">
    <source>
        <dbReference type="ARBA" id="ARBA00023244"/>
    </source>
</evidence>
<name>I0V7P2_9PSEU</name>
<dbReference type="OrthoDB" id="9815856at2"/>
<evidence type="ECO:0000256" key="11">
    <source>
        <dbReference type="ARBA" id="ARBA00047561"/>
    </source>
</evidence>
<dbReference type="Pfam" id="PF00590">
    <property type="entry name" value="TP_methylase"/>
    <property type="match status" value="1"/>
</dbReference>
<evidence type="ECO:0000256" key="3">
    <source>
        <dbReference type="ARBA" id="ARBA00022603"/>
    </source>
</evidence>
<dbReference type="InterPro" id="IPR014777">
    <property type="entry name" value="4pyrrole_Mease_sub1"/>
</dbReference>
<dbReference type="eggNOG" id="COG0007">
    <property type="taxonomic scope" value="Bacteria"/>
</dbReference>
<evidence type="ECO:0000259" key="14">
    <source>
        <dbReference type="Pfam" id="PF00590"/>
    </source>
</evidence>
<comment type="catalytic activity">
    <reaction evidence="11">
        <text>precorrin-2 + NAD(+) = sirohydrochlorin + NADH + 2 H(+)</text>
        <dbReference type="Rhea" id="RHEA:15613"/>
        <dbReference type="ChEBI" id="CHEBI:15378"/>
        <dbReference type="ChEBI" id="CHEBI:57540"/>
        <dbReference type="ChEBI" id="CHEBI:57945"/>
        <dbReference type="ChEBI" id="CHEBI:58351"/>
        <dbReference type="ChEBI" id="CHEBI:58827"/>
        <dbReference type="EC" id="1.3.1.76"/>
    </reaction>
</comment>
<dbReference type="GO" id="GO:0051287">
    <property type="term" value="F:NAD binding"/>
    <property type="evidence" value="ECO:0007669"/>
    <property type="project" value="InterPro"/>
</dbReference>
<dbReference type="GO" id="GO:0009236">
    <property type="term" value="P:cobalamin biosynthetic process"/>
    <property type="evidence" value="ECO:0007669"/>
    <property type="project" value="UniProtKB-KW"/>
</dbReference>
<feature type="domain" description="Tetrapyrrole methylase" evidence="14">
    <location>
        <begin position="167"/>
        <end position="377"/>
    </location>
</feature>
<feature type="region of interest" description="Disordered" evidence="13">
    <location>
        <begin position="406"/>
        <end position="444"/>
    </location>
</feature>
<dbReference type="GO" id="GO:0019354">
    <property type="term" value="P:siroheme biosynthetic process"/>
    <property type="evidence" value="ECO:0007669"/>
    <property type="project" value="UniProtKB-UniPathway"/>
</dbReference>
<dbReference type="InterPro" id="IPR050161">
    <property type="entry name" value="Siro_Cobalamin_biosynth"/>
</dbReference>
<evidence type="ECO:0000313" key="15">
    <source>
        <dbReference type="EMBL" id="EID56145.1"/>
    </source>
</evidence>
<feature type="active site" description="Proton acceptor" evidence="12">
    <location>
        <position position="197"/>
    </location>
</feature>
<dbReference type="RefSeq" id="WP_006240380.1">
    <property type="nucleotide sequence ID" value="NZ_JH636049.1"/>
</dbReference>
<dbReference type="SUPFAM" id="SSF53790">
    <property type="entry name" value="Tetrapyrrole methylase"/>
    <property type="match status" value="1"/>
</dbReference>